<evidence type="ECO:0000256" key="7">
    <source>
        <dbReference type="ARBA" id="ARBA00023136"/>
    </source>
</evidence>
<dbReference type="GO" id="GO:0016020">
    <property type="term" value="C:membrane"/>
    <property type="evidence" value="ECO:0007669"/>
    <property type="project" value="UniProtKB-SubCell"/>
</dbReference>
<dbReference type="InterPro" id="IPR018108">
    <property type="entry name" value="MCP_transmembrane"/>
</dbReference>
<evidence type="ECO:0000313" key="10">
    <source>
        <dbReference type="EMBL" id="KAF0685266.1"/>
    </source>
</evidence>
<gene>
    <name evidence="11" type="primary">Aste57867_22810</name>
    <name evidence="10" type="ORF">As57867_022740</name>
    <name evidence="11" type="ORF">ASTE57867_22810</name>
</gene>
<comment type="subcellular location">
    <subcellularLocation>
        <location evidence="1">Membrane</location>
        <topology evidence="1">Multi-pass membrane protein</topology>
    </subcellularLocation>
</comment>
<accession>A0A485LMM6</accession>
<evidence type="ECO:0000256" key="1">
    <source>
        <dbReference type="ARBA" id="ARBA00004141"/>
    </source>
</evidence>
<reference evidence="10" key="2">
    <citation type="submission" date="2019-06" db="EMBL/GenBank/DDBJ databases">
        <title>Genomics analysis of Aphanomyces spp. identifies a new class of oomycete effector associated with host adaptation.</title>
        <authorList>
            <person name="Gaulin E."/>
        </authorList>
    </citation>
    <scope>NUCLEOTIDE SEQUENCE</scope>
    <source>
        <strain evidence="10">CBS 578.67</strain>
    </source>
</reference>
<evidence type="ECO:0000256" key="2">
    <source>
        <dbReference type="ARBA" id="ARBA00006375"/>
    </source>
</evidence>
<protein>
    <submittedName>
        <fullName evidence="11">Aste57867_22810 protein</fullName>
    </submittedName>
</protein>
<dbReference type="InterPro" id="IPR002067">
    <property type="entry name" value="MCP"/>
</dbReference>
<keyword evidence="6" id="KW-1133">Transmembrane helix</keyword>
<dbReference type="AlphaFoldDB" id="A0A485LMM6"/>
<dbReference type="OrthoDB" id="756301at2759"/>
<dbReference type="PROSITE" id="PS50920">
    <property type="entry name" value="SOLCAR"/>
    <property type="match status" value="3"/>
</dbReference>
<keyword evidence="3 9" id="KW-0813">Transport</keyword>
<keyword evidence="5" id="KW-0677">Repeat</keyword>
<dbReference type="SUPFAM" id="SSF103506">
    <property type="entry name" value="Mitochondrial carrier"/>
    <property type="match status" value="1"/>
</dbReference>
<evidence type="ECO:0000256" key="6">
    <source>
        <dbReference type="ARBA" id="ARBA00022989"/>
    </source>
</evidence>
<sequence>MAAITAAAAEPRHHLPTTTMVAPASPILKLGLAGCANASAAFITNPIDVLKIRMQLEGECHIQPRRYAGFIQGSKTIMAAEGVRGFYKGVAASVLRDGFYSGIRLGAYEPMKELLGATDPSHTPLHLKVIAGAITGAFGSALANPTDLVKVRMQAEGTRYASMRQAFAEIVRHEGVKGLWKGVGPTVKRAALLTATQIPSYDHSKHLLLNHNVMAEGPVLHFCCSMFAGFIAATVTSPVDVVKTRIMNQKTALYANSLDALRKIVAKEGVMGLYKGWLPNWMRIGPHTMITLMIFEELRKVVGLPPV</sequence>
<evidence type="ECO:0000313" key="12">
    <source>
        <dbReference type="Proteomes" id="UP000332933"/>
    </source>
</evidence>
<feature type="repeat" description="Solcar" evidence="8">
    <location>
        <begin position="216"/>
        <end position="301"/>
    </location>
</feature>
<dbReference type="GO" id="GO:0055085">
    <property type="term" value="P:transmembrane transport"/>
    <property type="evidence" value="ECO:0007669"/>
    <property type="project" value="InterPro"/>
</dbReference>
<dbReference type="Proteomes" id="UP000332933">
    <property type="component" value="Unassembled WGS sequence"/>
</dbReference>
<dbReference type="PANTHER" id="PTHR45618">
    <property type="entry name" value="MITOCHONDRIAL DICARBOXYLATE CARRIER-RELATED"/>
    <property type="match status" value="1"/>
</dbReference>
<dbReference type="PRINTS" id="PR00784">
    <property type="entry name" value="MTUNCOUPLING"/>
</dbReference>
<reference evidence="11 12" key="1">
    <citation type="submission" date="2019-03" db="EMBL/GenBank/DDBJ databases">
        <authorList>
            <person name="Gaulin E."/>
            <person name="Dumas B."/>
        </authorList>
    </citation>
    <scope>NUCLEOTIDE SEQUENCE [LARGE SCALE GENOMIC DNA]</scope>
    <source>
        <strain evidence="11">CBS 568.67</strain>
    </source>
</reference>
<dbReference type="Pfam" id="PF00153">
    <property type="entry name" value="Mito_carr"/>
    <property type="match status" value="3"/>
</dbReference>
<feature type="repeat" description="Solcar" evidence="8">
    <location>
        <begin position="123"/>
        <end position="207"/>
    </location>
</feature>
<evidence type="ECO:0000256" key="4">
    <source>
        <dbReference type="ARBA" id="ARBA00022692"/>
    </source>
</evidence>
<evidence type="ECO:0000256" key="5">
    <source>
        <dbReference type="ARBA" id="ARBA00022737"/>
    </source>
</evidence>
<dbReference type="EMBL" id="CAADRA010007230">
    <property type="protein sequence ID" value="VFT99461.1"/>
    <property type="molecule type" value="Genomic_DNA"/>
</dbReference>
<keyword evidence="12" id="KW-1185">Reference proteome</keyword>
<keyword evidence="7 8" id="KW-0472">Membrane</keyword>
<dbReference type="Gene3D" id="1.50.40.10">
    <property type="entry name" value="Mitochondrial carrier domain"/>
    <property type="match status" value="1"/>
</dbReference>
<evidence type="ECO:0000256" key="8">
    <source>
        <dbReference type="PROSITE-ProRule" id="PRU00282"/>
    </source>
</evidence>
<feature type="repeat" description="Solcar" evidence="8">
    <location>
        <begin position="24"/>
        <end position="114"/>
    </location>
</feature>
<keyword evidence="4 8" id="KW-0812">Transmembrane</keyword>
<evidence type="ECO:0000256" key="9">
    <source>
        <dbReference type="RuleBase" id="RU000488"/>
    </source>
</evidence>
<evidence type="ECO:0000313" key="11">
    <source>
        <dbReference type="EMBL" id="VFT99461.1"/>
    </source>
</evidence>
<organism evidence="11 12">
    <name type="scientific">Aphanomyces stellatus</name>
    <dbReference type="NCBI Taxonomy" id="120398"/>
    <lineage>
        <taxon>Eukaryota</taxon>
        <taxon>Sar</taxon>
        <taxon>Stramenopiles</taxon>
        <taxon>Oomycota</taxon>
        <taxon>Saprolegniomycetes</taxon>
        <taxon>Saprolegniales</taxon>
        <taxon>Verrucalvaceae</taxon>
        <taxon>Aphanomyces</taxon>
    </lineage>
</organism>
<name>A0A485LMM6_9STRA</name>
<dbReference type="InterPro" id="IPR050391">
    <property type="entry name" value="Mito_Metabolite_Transporter"/>
</dbReference>
<comment type="similarity">
    <text evidence="2 9">Belongs to the mitochondrial carrier (TC 2.A.29) family.</text>
</comment>
<dbReference type="InterPro" id="IPR023395">
    <property type="entry name" value="MCP_dom_sf"/>
</dbReference>
<evidence type="ECO:0000256" key="3">
    <source>
        <dbReference type="ARBA" id="ARBA00022448"/>
    </source>
</evidence>
<dbReference type="EMBL" id="VJMH01007204">
    <property type="protein sequence ID" value="KAF0685266.1"/>
    <property type="molecule type" value="Genomic_DNA"/>
</dbReference>
<proteinExistence type="inferred from homology"/>